<dbReference type="AlphaFoldDB" id="A0AA37SXH8"/>
<protein>
    <submittedName>
        <fullName evidence="1">Uncharacterized protein</fullName>
    </submittedName>
</protein>
<evidence type="ECO:0000313" key="2">
    <source>
        <dbReference type="Proteomes" id="UP001156601"/>
    </source>
</evidence>
<comment type="caution">
    <text evidence="1">The sequence shown here is derived from an EMBL/GenBank/DDBJ whole genome shotgun (WGS) entry which is preliminary data.</text>
</comment>
<organism evidence="1 2">
    <name type="scientific">Agaribacter marinus</name>
    <dbReference type="NCBI Taxonomy" id="1431249"/>
    <lineage>
        <taxon>Bacteria</taxon>
        <taxon>Pseudomonadati</taxon>
        <taxon>Pseudomonadota</taxon>
        <taxon>Gammaproteobacteria</taxon>
        <taxon>Alteromonadales</taxon>
        <taxon>Alteromonadaceae</taxon>
        <taxon>Agaribacter</taxon>
    </lineage>
</organism>
<dbReference type="EMBL" id="BSOT01000006">
    <property type="protein sequence ID" value="GLR71653.1"/>
    <property type="molecule type" value="Genomic_DNA"/>
</dbReference>
<name>A0AA37SXH8_9ALTE</name>
<reference evidence="1" key="2">
    <citation type="submission" date="2023-01" db="EMBL/GenBank/DDBJ databases">
        <title>Draft genome sequence of Agaribacter marinus strain NBRC 110023.</title>
        <authorList>
            <person name="Sun Q."/>
            <person name="Mori K."/>
        </authorList>
    </citation>
    <scope>NUCLEOTIDE SEQUENCE</scope>
    <source>
        <strain evidence="1">NBRC 110023</strain>
    </source>
</reference>
<proteinExistence type="predicted"/>
<dbReference type="Proteomes" id="UP001156601">
    <property type="component" value="Unassembled WGS sequence"/>
</dbReference>
<reference evidence="1" key="1">
    <citation type="journal article" date="2014" name="Int. J. Syst. Evol. Microbiol.">
        <title>Complete genome sequence of Corynebacterium casei LMG S-19264T (=DSM 44701T), isolated from a smear-ripened cheese.</title>
        <authorList>
            <consortium name="US DOE Joint Genome Institute (JGI-PGF)"/>
            <person name="Walter F."/>
            <person name="Albersmeier A."/>
            <person name="Kalinowski J."/>
            <person name="Ruckert C."/>
        </authorList>
    </citation>
    <scope>NUCLEOTIDE SEQUENCE</scope>
    <source>
        <strain evidence="1">NBRC 110023</strain>
    </source>
</reference>
<gene>
    <name evidence="1" type="ORF">GCM10007852_25610</name>
</gene>
<sequence>MLKTNKKGNQALRMTHRPLIKHIRDHDALFTELALLRNGFASSIGLNQHAYHKVPKFVAPDGRRLTIEPERSIIVPNYKDLKNVKTLLEKNIAGFSIINGSDIGFRYPTAAIAGLDAPYIKRFRSEFFHRVDENRSICRPLNLSVGIKSRGKGDNREEYEVWVPDEYLAQDPTPLFIEKYGEDLPDEIREFAGTNSYVYGWMGVKRAAFEAIYTNTALIGDLAIVIGLSVDAYNIGARPDLSYSPIVDSSIAVGNAEFEWEVMGFYEPKGAHTGHDQIWQAIELAIEAVDAPLRSTYTNLLPIQESKTERILSTINSLGVSEEEIKALNLKPWEFLETESEHRRKANDPSRTVNLLGRLNRLFYQTDHHLPSLKEIHDLIV</sequence>
<keyword evidence="2" id="KW-1185">Reference proteome</keyword>
<evidence type="ECO:0000313" key="1">
    <source>
        <dbReference type="EMBL" id="GLR71653.1"/>
    </source>
</evidence>
<accession>A0AA37SXH8</accession>